<reference evidence="2" key="1">
    <citation type="submission" date="2014-09" db="EMBL/GenBank/DDBJ databases">
        <title>Genome sequence of the luminous mushroom Mycena chlorophos for searching fungal bioluminescence genes.</title>
        <authorList>
            <person name="Tanaka Y."/>
            <person name="Kasuga D."/>
            <person name="Oba Y."/>
            <person name="Hase S."/>
            <person name="Sato K."/>
            <person name="Oba Y."/>
            <person name="Sakakibara Y."/>
        </authorList>
    </citation>
    <scope>NUCLEOTIDE SEQUENCE</scope>
</reference>
<dbReference type="Proteomes" id="UP000815677">
    <property type="component" value="Unassembled WGS sequence"/>
</dbReference>
<protein>
    <submittedName>
        <fullName evidence="2">Uncharacterized protein</fullName>
    </submittedName>
</protein>
<proteinExistence type="predicted"/>
<evidence type="ECO:0000313" key="3">
    <source>
        <dbReference type="Proteomes" id="UP000815677"/>
    </source>
</evidence>
<keyword evidence="3" id="KW-1185">Reference proteome</keyword>
<name>A0ABQ0LNW9_MYCCL</name>
<sequence>MDPVAFAQTIASFVGLSSSGRGTGTANMAADDSTVQPGVVRRSVATRSSRSRRDPSAPAESPEAERDARVANGPPPVEPSSEVSLLRKEVLEQQTTIRDLQVKVTKLNAELELARTASETKAEGRAACNRASTADVIRKLESLHDEIFQIAAVLSDSDTYPRPSASISSSVVLQHGQYLHHLVGGDVAGYILHTQPDKIPDIAVQFLVQTAIVSWCTPVINSWTGGVGGGSLDRVFDDLLAEAQRTDERQDVSLWRAMTRKHAETVFAPSKRNVGGPLFSSITTILLLVNDTMNQVAVSAAVGDRLAAVVAAALDLNHVIGAEIVSDDLEVFSVRHGEKFVPTFMQSVAEDGKDTEHAGEAVICSTGLGLVKTETRRTMHDVLRVPLLRAKVLLQSELQELLE</sequence>
<feature type="compositionally biased region" description="Polar residues" evidence="1">
    <location>
        <begin position="16"/>
        <end position="26"/>
    </location>
</feature>
<evidence type="ECO:0000256" key="1">
    <source>
        <dbReference type="SAM" id="MobiDB-lite"/>
    </source>
</evidence>
<feature type="compositionally biased region" description="Low complexity" evidence="1">
    <location>
        <begin position="39"/>
        <end position="48"/>
    </location>
</feature>
<dbReference type="EMBL" id="DF847937">
    <property type="protein sequence ID" value="GAT52798.1"/>
    <property type="molecule type" value="Genomic_DNA"/>
</dbReference>
<feature type="region of interest" description="Disordered" evidence="1">
    <location>
        <begin position="16"/>
        <end position="83"/>
    </location>
</feature>
<evidence type="ECO:0000313" key="2">
    <source>
        <dbReference type="EMBL" id="GAT52798.1"/>
    </source>
</evidence>
<organism evidence="2 3">
    <name type="scientific">Mycena chlorophos</name>
    <name type="common">Agaric fungus</name>
    <name type="synonym">Agaricus chlorophos</name>
    <dbReference type="NCBI Taxonomy" id="658473"/>
    <lineage>
        <taxon>Eukaryota</taxon>
        <taxon>Fungi</taxon>
        <taxon>Dikarya</taxon>
        <taxon>Basidiomycota</taxon>
        <taxon>Agaricomycotina</taxon>
        <taxon>Agaricomycetes</taxon>
        <taxon>Agaricomycetidae</taxon>
        <taxon>Agaricales</taxon>
        <taxon>Marasmiineae</taxon>
        <taxon>Mycenaceae</taxon>
        <taxon>Mycena</taxon>
    </lineage>
</organism>
<gene>
    <name evidence="2" type="ORF">MCHLO_09817</name>
</gene>
<accession>A0ABQ0LNW9</accession>